<gene>
    <name evidence="8" type="ORF">H6G97_29100</name>
</gene>
<evidence type="ECO:0000256" key="4">
    <source>
        <dbReference type="ARBA" id="ARBA00023295"/>
    </source>
</evidence>
<dbReference type="EC" id="3.2.1.1" evidence="6"/>
<dbReference type="Gene3D" id="2.60.40.1180">
    <property type="entry name" value="Golgi alpha-mannosidase II"/>
    <property type="match status" value="1"/>
</dbReference>
<evidence type="ECO:0000313" key="9">
    <source>
        <dbReference type="Proteomes" id="UP000623440"/>
    </source>
</evidence>
<dbReference type="InterPro" id="IPR006047">
    <property type="entry name" value="GH13_cat_dom"/>
</dbReference>
<dbReference type="InterPro" id="IPR006048">
    <property type="entry name" value="A-amylase/branching_C"/>
</dbReference>
<dbReference type="InterPro" id="IPR017853">
    <property type="entry name" value="GH"/>
</dbReference>
<comment type="catalytic activity">
    <reaction evidence="6">
        <text>Endohydrolysis of (1-&gt;4)-alpha-D-glucosidic linkages in polysaccharides containing three or more (1-&gt;4)-alpha-linked D-glucose units.</text>
        <dbReference type="EC" id="3.2.1.1"/>
    </reaction>
</comment>
<organism evidence="8 9">
    <name type="scientific">Nostoc flagelliforme FACHB-838</name>
    <dbReference type="NCBI Taxonomy" id="2692904"/>
    <lineage>
        <taxon>Bacteria</taxon>
        <taxon>Bacillati</taxon>
        <taxon>Cyanobacteriota</taxon>
        <taxon>Cyanophyceae</taxon>
        <taxon>Nostocales</taxon>
        <taxon>Nostocaceae</taxon>
        <taxon>Nostoc</taxon>
    </lineage>
</organism>
<evidence type="ECO:0000256" key="2">
    <source>
        <dbReference type="ARBA" id="ARBA00022801"/>
    </source>
</evidence>
<accession>A0ABR8DYR1</accession>
<evidence type="ECO:0000256" key="5">
    <source>
        <dbReference type="RuleBase" id="RU003615"/>
    </source>
</evidence>
<comment type="caution">
    <text evidence="8">The sequence shown here is derived from an EMBL/GenBank/DDBJ whole genome shotgun (WGS) entry which is preliminary data.</text>
</comment>
<protein>
    <recommendedName>
        <fullName evidence="6">Alpha-amylase</fullName>
        <ecNumber evidence="6">3.2.1.1</ecNumber>
    </recommendedName>
</protein>
<dbReference type="InterPro" id="IPR006046">
    <property type="entry name" value="Alpha_amylase"/>
</dbReference>
<reference evidence="8 9" key="1">
    <citation type="journal article" date="2020" name="ISME J.">
        <title>Comparative genomics reveals insights into cyanobacterial evolution and habitat adaptation.</title>
        <authorList>
            <person name="Chen M.Y."/>
            <person name="Teng W.K."/>
            <person name="Zhao L."/>
            <person name="Hu C.X."/>
            <person name="Zhou Y.K."/>
            <person name="Han B.P."/>
            <person name="Song L.R."/>
            <person name="Shu W.S."/>
        </authorList>
    </citation>
    <scope>NUCLEOTIDE SEQUENCE [LARGE SCALE GENOMIC DNA]</scope>
    <source>
        <strain evidence="8 9">FACHB-838</strain>
    </source>
</reference>
<dbReference type="PANTHER" id="PTHR43447">
    <property type="entry name" value="ALPHA-AMYLASE"/>
    <property type="match status" value="1"/>
</dbReference>
<dbReference type="PRINTS" id="PR00110">
    <property type="entry name" value="ALPHAAMYLASE"/>
</dbReference>
<dbReference type="Pfam" id="PF02806">
    <property type="entry name" value="Alpha-amylase_C"/>
    <property type="match status" value="1"/>
</dbReference>
<evidence type="ECO:0000256" key="1">
    <source>
        <dbReference type="ARBA" id="ARBA00008061"/>
    </source>
</evidence>
<keyword evidence="9" id="KW-1185">Reference proteome</keyword>
<evidence type="ECO:0000313" key="8">
    <source>
        <dbReference type="EMBL" id="MBD2533400.1"/>
    </source>
</evidence>
<dbReference type="Gene3D" id="3.20.20.80">
    <property type="entry name" value="Glycosidases"/>
    <property type="match status" value="1"/>
</dbReference>
<sequence>MRDVIFHAFNCKYKDIINAVDKIHDAGYGAILIPPPLYSDKNGDQWWQRYQPKDYRVLLSHLGGKQELLDLIQKCHETDPKIRVYADIVINHMANESRAERLNFPGEAELNKYRTDPTFKDNLLYGNLNEGLFSPWDFNQTSNIQNHEWSNRDRVIFGNLSDLPDLNDSPWVLLQQRNMLVALANMGFDGFRIDAIKHMTERMIDNFADCEQIASKYLFGEVLTGSDHDENIFIDPFIRETWISAYDFPLFQTIREAFRIGGSLRRLAHPEAEDNALPWHRAVTFVINHDIPYNDGFRTWLLDRQDEHLAYAYILGKDGGVPLIFSDQNESVGKHPEDRDRWTKITERPDIFSMISFHNAVHGEPMAILYESDTVLVFRRGNMGIVAINKGGTENWVEFNTWGLKNPGNYTDSIHKHRMKLSGNRFTLYIPPRTAQMWLEDELHSI</sequence>
<dbReference type="RefSeq" id="WP_190943971.1">
    <property type="nucleotide sequence ID" value="NZ_JACJSI010000094.1"/>
</dbReference>
<name>A0ABR8DYR1_9NOSO</name>
<evidence type="ECO:0000256" key="6">
    <source>
        <dbReference type="RuleBase" id="RU361134"/>
    </source>
</evidence>
<comment type="similarity">
    <text evidence="1 5">Belongs to the glycosyl hydrolase 13 family.</text>
</comment>
<keyword evidence="2 6" id="KW-0378">Hydrolase</keyword>
<dbReference type="EMBL" id="JACJSI010000094">
    <property type="protein sequence ID" value="MBD2533400.1"/>
    <property type="molecule type" value="Genomic_DNA"/>
</dbReference>
<evidence type="ECO:0000259" key="7">
    <source>
        <dbReference type="SMART" id="SM00642"/>
    </source>
</evidence>
<proteinExistence type="inferred from homology"/>
<keyword evidence="3 6" id="KW-0119">Carbohydrate metabolism</keyword>
<dbReference type="InterPro" id="IPR013780">
    <property type="entry name" value="Glyco_hydro_b"/>
</dbReference>
<feature type="domain" description="Glycosyl hydrolase family 13 catalytic" evidence="7">
    <location>
        <begin position="3"/>
        <end position="358"/>
    </location>
</feature>
<evidence type="ECO:0000256" key="3">
    <source>
        <dbReference type="ARBA" id="ARBA00023277"/>
    </source>
</evidence>
<dbReference type="SMART" id="SM00642">
    <property type="entry name" value="Aamy"/>
    <property type="match status" value="1"/>
</dbReference>
<dbReference type="SUPFAM" id="SSF51011">
    <property type="entry name" value="Glycosyl hydrolase domain"/>
    <property type="match status" value="1"/>
</dbReference>
<keyword evidence="4 6" id="KW-0326">Glycosidase</keyword>
<dbReference type="Pfam" id="PF00128">
    <property type="entry name" value="Alpha-amylase"/>
    <property type="match status" value="1"/>
</dbReference>
<dbReference type="Proteomes" id="UP000623440">
    <property type="component" value="Unassembled WGS sequence"/>
</dbReference>
<dbReference type="SUPFAM" id="SSF51445">
    <property type="entry name" value="(Trans)glycosidases"/>
    <property type="match status" value="1"/>
</dbReference>